<dbReference type="EMBL" id="CP035532">
    <property type="protein sequence ID" value="QBA22269.1"/>
    <property type="molecule type" value="Genomic_DNA"/>
</dbReference>
<name>A0A411DPI1_CHRID</name>
<reference evidence="2" key="1">
    <citation type="submission" date="2019-01" db="EMBL/GenBank/DDBJ databases">
        <title>Whole Genome Sequencing for Putative Detection of Antimicrobial Resistance and Potential Virulence Factors in Chryseobacterium indologenes isolated from Nile Tilapia in Tanzania.</title>
        <authorList>
            <person name="Mwega E."/>
            <person name="Mutoloki S."/>
            <person name="Mugimba K."/>
            <person name="Colquhoun D."/>
            <person name="Mdegela R."/>
            <person name="Evensen O."/>
            <person name="Wasteson Y."/>
        </authorList>
    </citation>
    <scope>NUCLEOTIDE SEQUENCE [LARGE SCALE GENOMIC DNA]</scope>
    <source>
        <strain evidence="2">StR 01</strain>
    </source>
</reference>
<accession>A0A411DPI1</accession>
<organism evidence="2">
    <name type="scientific">Chryseobacterium indologenes</name>
    <name type="common">Flavobacterium indologenes</name>
    <dbReference type="NCBI Taxonomy" id="253"/>
    <lineage>
        <taxon>Bacteria</taxon>
        <taxon>Pseudomonadati</taxon>
        <taxon>Bacteroidota</taxon>
        <taxon>Flavobacteriia</taxon>
        <taxon>Flavobacteriales</taxon>
        <taxon>Weeksellaceae</taxon>
        <taxon>Chryseobacterium group</taxon>
        <taxon>Chryseobacterium</taxon>
    </lineage>
</organism>
<gene>
    <name evidence="2" type="ORF">EU348_14115</name>
</gene>
<evidence type="ECO:0000313" key="2">
    <source>
        <dbReference type="EMBL" id="QBA22269.1"/>
    </source>
</evidence>
<protein>
    <recommendedName>
        <fullName evidence="3">YD repeat-containing protein</fullName>
    </recommendedName>
</protein>
<feature type="chain" id="PRO_5019262268" description="YD repeat-containing protein" evidence="1">
    <location>
        <begin position="20"/>
        <end position="270"/>
    </location>
</feature>
<evidence type="ECO:0000256" key="1">
    <source>
        <dbReference type="SAM" id="SignalP"/>
    </source>
</evidence>
<dbReference type="PROSITE" id="PS51257">
    <property type="entry name" value="PROKAR_LIPOPROTEIN"/>
    <property type="match status" value="1"/>
</dbReference>
<evidence type="ECO:0008006" key="3">
    <source>
        <dbReference type="Google" id="ProtNLM"/>
    </source>
</evidence>
<feature type="signal peptide" evidence="1">
    <location>
        <begin position="1"/>
        <end position="19"/>
    </location>
</feature>
<proteinExistence type="predicted"/>
<keyword evidence="1" id="KW-0732">Signal</keyword>
<sequence>MKKILYILLVLGFSSCSSTNDESITVNENQTEDLQPDKGYIFLMDQHTALMSPDKYYRFFYENGRLQKMLGRNYFVTGNVQFFYPDVITQLSYTNNKVQVDYLEQEMTSGYRTTSYLMENNRPVKAEKYYKNGTFAELEMTRTYAYGTNTISVYTKRGYQEFFTTYYFDGNSNLSKSETLEKATGKDKQFTTTVYSDFDNAKNPFKKLFLINDDFYEKSLSKNNFRAKESVTEYADYPDTGIPPQPGISKSKWTYNYDNNGQVLLYFPLQ</sequence>
<dbReference type="AlphaFoldDB" id="A0A411DPI1"/>